<reference evidence="2" key="1">
    <citation type="submission" date="2022-08" db="EMBL/GenBank/DDBJ databases">
        <authorList>
            <consortium name="DOE Joint Genome Institute"/>
            <person name="Min B."/>
            <person name="Riley R."/>
            <person name="Sierra-Patev S."/>
            <person name="Naranjo-Ortiz M."/>
            <person name="Looney B."/>
            <person name="Konkel Z."/>
            <person name="Slot J.C."/>
            <person name="Sakamoto Y."/>
            <person name="Steenwyk J.L."/>
            <person name="Rokas A."/>
            <person name="Carro J."/>
            <person name="Camarero S."/>
            <person name="Ferreira P."/>
            <person name="Molpeceres G."/>
            <person name="Ruiz-Duenas F.J."/>
            <person name="Serrano A."/>
            <person name="Henrissat B."/>
            <person name="Drula E."/>
            <person name="Hughes K.W."/>
            <person name="Mata J.L."/>
            <person name="Ishikawa N.K."/>
            <person name="Vargas-Isla R."/>
            <person name="Ushijima S."/>
            <person name="Smith C.A."/>
            <person name="Ahrendt S."/>
            <person name="Andreopoulos W."/>
            <person name="He G."/>
            <person name="Labutti K."/>
            <person name="Lipzen A."/>
            <person name="Ng V."/>
            <person name="Sandor L."/>
            <person name="Barry K."/>
            <person name="Martinez A.T."/>
            <person name="Xiao Y."/>
            <person name="Gibbons J.G."/>
            <person name="Terashima K."/>
            <person name="Hibbett D.S."/>
            <person name="Grigoriev I.V."/>
        </authorList>
    </citation>
    <scope>NUCLEOTIDE SEQUENCE</scope>
    <source>
        <strain evidence="2">TFB9207</strain>
    </source>
</reference>
<keyword evidence="3" id="KW-1185">Reference proteome</keyword>
<evidence type="ECO:0000256" key="1">
    <source>
        <dbReference type="SAM" id="SignalP"/>
    </source>
</evidence>
<dbReference type="AlphaFoldDB" id="A0AA38NX75"/>
<sequence>MHCIQAFVLLGVFVATLPPLSRADQQLATITHTVIYEYFPTFDPKRPTSDWDSDDNRDLSTEAHEWSKEFIEERVFKQALGLTAKLYEHPEGGPPQDMSLVVIHGGREMPALTPANLPIEQHFLSKTSLRSLVSVYVGDKWALLVFHGRTINPSDNPTLVIPLNDKDRDFLKRCDDYIKSCKR</sequence>
<dbReference type="EMBL" id="MU807007">
    <property type="protein sequence ID" value="KAJ3832298.1"/>
    <property type="molecule type" value="Genomic_DNA"/>
</dbReference>
<gene>
    <name evidence="2" type="ORF">F5878DRAFT_646900</name>
</gene>
<organism evidence="2 3">
    <name type="scientific">Lentinula raphanica</name>
    <dbReference type="NCBI Taxonomy" id="153919"/>
    <lineage>
        <taxon>Eukaryota</taxon>
        <taxon>Fungi</taxon>
        <taxon>Dikarya</taxon>
        <taxon>Basidiomycota</taxon>
        <taxon>Agaricomycotina</taxon>
        <taxon>Agaricomycetes</taxon>
        <taxon>Agaricomycetidae</taxon>
        <taxon>Agaricales</taxon>
        <taxon>Marasmiineae</taxon>
        <taxon>Omphalotaceae</taxon>
        <taxon>Lentinula</taxon>
    </lineage>
</organism>
<proteinExistence type="predicted"/>
<name>A0AA38NX75_9AGAR</name>
<dbReference type="Proteomes" id="UP001163846">
    <property type="component" value="Unassembled WGS sequence"/>
</dbReference>
<feature type="signal peptide" evidence="1">
    <location>
        <begin position="1"/>
        <end position="23"/>
    </location>
</feature>
<protein>
    <recommendedName>
        <fullName evidence="4">Secreted protein</fullName>
    </recommendedName>
</protein>
<evidence type="ECO:0000313" key="3">
    <source>
        <dbReference type="Proteomes" id="UP001163846"/>
    </source>
</evidence>
<accession>A0AA38NX75</accession>
<feature type="chain" id="PRO_5041352719" description="Secreted protein" evidence="1">
    <location>
        <begin position="24"/>
        <end position="183"/>
    </location>
</feature>
<comment type="caution">
    <text evidence="2">The sequence shown here is derived from an EMBL/GenBank/DDBJ whole genome shotgun (WGS) entry which is preliminary data.</text>
</comment>
<evidence type="ECO:0000313" key="2">
    <source>
        <dbReference type="EMBL" id="KAJ3832298.1"/>
    </source>
</evidence>
<evidence type="ECO:0008006" key="4">
    <source>
        <dbReference type="Google" id="ProtNLM"/>
    </source>
</evidence>
<keyword evidence="1" id="KW-0732">Signal</keyword>